<dbReference type="EMBL" id="CATQJL010000223">
    <property type="protein sequence ID" value="CAJ0597540.1"/>
    <property type="molecule type" value="Genomic_DNA"/>
</dbReference>
<sequence>MGGAASHPAQGDSRVVQTKYGAVIGRRFKFNDKEVDAFQGIPFAKPPLGELRFKKSVPPEPWEGVKETKAFGPRGIQKESYYDRIKYGKTSEDNLYLNVFTPVWGPELPKGFSVLVFVHGGGFVGDGAVKYGDSNICEHLCTKDVVVVTIQYRLGYLGFFTTGDAVCPGNFALWDQTMALQWVQDNISAFNGNPNSVTVMGQSAGGASVDILSLSPHSRDLFHQVIPMAGNASCSWGTDNDMVERCRKFAETQGILDFFDSEAMIAKLRQLPESKFELSMHESLAKSNSTALCAVAPRVDGDFIPKPIRELRKEAVVKPMLIGCCDMEGIFMTFGRHPSLSGLMEEIAKLVPEEDHPSNFKKLRRGIFQKVLKDEDITNQEAIVRAYTEIMGDLFTNIGVQQTVLETLEAHHAPIFLYSFNYFNPKSWGPLGMKMLFKAATHCTELGYIFGVGIIWNYDFNDDDKKMLELTTKLWTNFVKYGNPNGVANDVILSSSEKALRWEPATITNPQRHLSISLDSEMREEYKNSRPLLIVETRMKRNMQVYALE</sequence>
<dbReference type="Proteomes" id="UP001176961">
    <property type="component" value="Unassembled WGS sequence"/>
</dbReference>
<evidence type="ECO:0000313" key="3">
    <source>
        <dbReference type="Proteomes" id="UP001176961"/>
    </source>
</evidence>
<dbReference type="InterPro" id="IPR002018">
    <property type="entry name" value="CarbesteraseB"/>
</dbReference>
<dbReference type="SUPFAM" id="SSF53474">
    <property type="entry name" value="alpha/beta-Hydrolases"/>
    <property type="match status" value="1"/>
</dbReference>
<keyword evidence="3" id="KW-1185">Reference proteome</keyword>
<reference evidence="2" key="1">
    <citation type="submission" date="2023-07" db="EMBL/GenBank/DDBJ databases">
        <authorList>
            <consortium name="CYATHOMIX"/>
        </authorList>
    </citation>
    <scope>NUCLEOTIDE SEQUENCE</scope>
    <source>
        <strain evidence="2">N/A</strain>
    </source>
</reference>
<dbReference type="Pfam" id="PF00135">
    <property type="entry name" value="COesterase"/>
    <property type="match status" value="1"/>
</dbReference>
<dbReference type="PANTHER" id="PTHR44590:SF3">
    <property type="entry name" value="CARBOXYLESTERASE TYPE B DOMAIN-CONTAINING PROTEIN"/>
    <property type="match status" value="1"/>
</dbReference>
<dbReference type="AlphaFoldDB" id="A0AA36GSU3"/>
<dbReference type="PANTHER" id="PTHR44590">
    <property type="entry name" value="CARBOXYLIC ESTER HYDROLASE-RELATED"/>
    <property type="match status" value="1"/>
</dbReference>
<evidence type="ECO:0000259" key="1">
    <source>
        <dbReference type="Pfam" id="PF00135"/>
    </source>
</evidence>
<comment type="caution">
    <text evidence="2">The sequence shown here is derived from an EMBL/GenBank/DDBJ whole genome shotgun (WGS) entry which is preliminary data.</text>
</comment>
<proteinExistence type="predicted"/>
<gene>
    <name evidence="2" type="ORF">CYNAS_LOCUS9523</name>
</gene>
<accession>A0AA36GSU3</accession>
<evidence type="ECO:0000313" key="2">
    <source>
        <dbReference type="EMBL" id="CAJ0597540.1"/>
    </source>
</evidence>
<dbReference type="InterPro" id="IPR029058">
    <property type="entry name" value="AB_hydrolase_fold"/>
</dbReference>
<name>A0AA36GSU3_CYLNA</name>
<feature type="domain" description="Carboxylesterase type B" evidence="1">
    <location>
        <begin position="13"/>
        <end position="529"/>
    </location>
</feature>
<organism evidence="2 3">
    <name type="scientific">Cylicocyclus nassatus</name>
    <name type="common">Nematode worm</name>
    <dbReference type="NCBI Taxonomy" id="53992"/>
    <lineage>
        <taxon>Eukaryota</taxon>
        <taxon>Metazoa</taxon>
        <taxon>Ecdysozoa</taxon>
        <taxon>Nematoda</taxon>
        <taxon>Chromadorea</taxon>
        <taxon>Rhabditida</taxon>
        <taxon>Rhabditina</taxon>
        <taxon>Rhabditomorpha</taxon>
        <taxon>Strongyloidea</taxon>
        <taxon>Strongylidae</taxon>
        <taxon>Cylicocyclus</taxon>
    </lineage>
</organism>
<dbReference type="Gene3D" id="3.40.50.1820">
    <property type="entry name" value="alpha/beta hydrolase"/>
    <property type="match status" value="1"/>
</dbReference>
<protein>
    <recommendedName>
        <fullName evidence="1">Carboxylesterase type B domain-containing protein</fullName>
    </recommendedName>
</protein>